<keyword evidence="2" id="KW-1185">Reference proteome</keyword>
<gene>
    <name evidence="1" type="ORF">ACFFU1_06510</name>
</gene>
<sequence>MEFAPNQTPIKATITELFNENKEVKIVIIELPSNGNYPGFLSVGKILTAKVLSHNTDYKLEDVISAEIEVSGGPFKQVYKLHHVSTNS</sequence>
<comment type="caution">
    <text evidence="1">The sequence shown here is derived from an EMBL/GenBank/DDBJ whole genome shotgun (WGS) entry which is preliminary data.</text>
</comment>
<evidence type="ECO:0008006" key="3">
    <source>
        <dbReference type="Google" id="ProtNLM"/>
    </source>
</evidence>
<name>A0ABV5GZP0_9FLAO</name>
<organism evidence="1 2">
    <name type="scientific">Algibacter miyuki</name>
    <dbReference type="NCBI Taxonomy" id="1306933"/>
    <lineage>
        <taxon>Bacteria</taxon>
        <taxon>Pseudomonadati</taxon>
        <taxon>Bacteroidota</taxon>
        <taxon>Flavobacteriia</taxon>
        <taxon>Flavobacteriales</taxon>
        <taxon>Flavobacteriaceae</taxon>
        <taxon>Algibacter</taxon>
    </lineage>
</organism>
<accession>A0ABV5GZP0</accession>
<protein>
    <recommendedName>
        <fullName evidence="3">S1 motif domain-containing protein</fullName>
    </recommendedName>
</protein>
<dbReference type="EMBL" id="JBHMFA010000005">
    <property type="protein sequence ID" value="MFB9104540.1"/>
    <property type="molecule type" value="Genomic_DNA"/>
</dbReference>
<dbReference type="Proteomes" id="UP001589590">
    <property type="component" value="Unassembled WGS sequence"/>
</dbReference>
<reference evidence="1 2" key="1">
    <citation type="submission" date="2024-09" db="EMBL/GenBank/DDBJ databases">
        <authorList>
            <person name="Sun Q."/>
            <person name="Mori K."/>
        </authorList>
    </citation>
    <scope>NUCLEOTIDE SEQUENCE [LARGE SCALE GENOMIC DNA]</scope>
    <source>
        <strain evidence="1 2">CECT 8300</strain>
    </source>
</reference>
<evidence type="ECO:0000313" key="1">
    <source>
        <dbReference type="EMBL" id="MFB9104540.1"/>
    </source>
</evidence>
<evidence type="ECO:0000313" key="2">
    <source>
        <dbReference type="Proteomes" id="UP001589590"/>
    </source>
</evidence>
<proteinExistence type="predicted"/>
<dbReference type="RefSeq" id="WP_290273902.1">
    <property type="nucleotide sequence ID" value="NZ_JAUFQP010000013.1"/>
</dbReference>